<dbReference type="AlphaFoldDB" id="A0A1I6BQZ7"/>
<evidence type="ECO:0000313" key="2">
    <source>
        <dbReference type="Proteomes" id="UP000199029"/>
    </source>
</evidence>
<reference evidence="2" key="1">
    <citation type="submission" date="2016-10" db="EMBL/GenBank/DDBJ databases">
        <authorList>
            <person name="Varghese N."/>
            <person name="Submissions S."/>
        </authorList>
    </citation>
    <scope>NUCLEOTIDE SEQUENCE [LARGE SCALE GENOMIC DNA]</scope>
    <source>
        <strain evidence="2">OR362-8,ATCC BAA-1266,JCM 13504</strain>
    </source>
</reference>
<proteinExistence type="predicted"/>
<accession>A0A1I6BQZ7</accession>
<keyword evidence="2" id="KW-1185">Reference proteome</keyword>
<evidence type="ECO:0000313" key="1">
    <source>
        <dbReference type="EMBL" id="SFQ83341.1"/>
    </source>
</evidence>
<name>A0A1I6BQZ7_HYMAR</name>
<dbReference type="OrthoDB" id="3704937at2"/>
<organism evidence="1 2">
    <name type="scientific">Hymenobacter arizonensis</name>
    <name type="common">Siccationidurans arizonensis</name>
    <dbReference type="NCBI Taxonomy" id="1227077"/>
    <lineage>
        <taxon>Bacteria</taxon>
        <taxon>Pseudomonadati</taxon>
        <taxon>Bacteroidota</taxon>
        <taxon>Cytophagia</taxon>
        <taxon>Cytophagales</taxon>
        <taxon>Hymenobacteraceae</taxon>
        <taxon>Hymenobacter</taxon>
    </lineage>
</organism>
<dbReference type="RefSeq" id="WP_143080444.1">
    <property type="nucleotide sequence ID" value="NZ_FOXS01000011.1"/>
</dbReference>
<gene>
    <name evidence="1" type="ORF">SAMN04515668_4950</name>
</gene>
<dbReference type="Proteomes" id="UP000199029">
    <property type="component" value="Unassembled WGS sequence"/>
</dbReference>
<sequence>MSSELTAADVFNAVAILEDDHTELWFLVAELQKAHPGASLAHLNSLAQQLVVTLLREHRVQLFDPFTEQPVPLPAAQVGALVDDLFRTLGRVPDIGDGMWLGIPIQSEI</sequence>
<dbReference type="EMBL" id="FOXS01000011">
    <property type="protein sequence ID" value="SFQ83341.1"/>
    <property type="molecule type" value="Genomic_DNA"/>
</dbReference>
<protein>
    <submittedName>
        <fullName evidence="1">Uncharacterized protein</fullName>
    </submittedName>
</protein>